<evidence type="ECO:0000256" key="1">
    <source>
        <dbReference type="ARBA" id="ARBA00004191"/>
    </source>
</evidence>
<accession>A0A8T2ZK77</accession>
<dbReference type="InterPro" id="IPR018082">
    <property type="entry name" value="AmbAllergen"/>
</dbReference>
<keyword evidence="4 5" id="KW-0732">Signal</keyword>
<evidence type="ECO:0000256" key="2">
    <source>
        <dbReference type="ARBA" id="ARBA00010980"/>
    </source>
</evidence>
<evidence type="ECO:0000313" key="6">
    <source>
        <dbReference type="EMBL" id="KAH8517730.1"/>
    </source>
</evidence>
<organism evidence="6 7">
    <name type="scientific">Populus deltoides</name>
    <name type="common">Eastern poplar</name>
    <name type="synonym">Eastern cottonwood</name>
    <dbReference type="NCBI Taxonomy" id="3696"/>
    <lineage>
        <taxon>Eukaryota</taxon>
        <taxon>Viridiplantae</taxon>
        <taxon>Streptophyta</taxon>
        <taxon>Embryophyta</taxon>
        <taxon>Tracheophyta</taxon>
        <taxon>Spermatophyta</taxon>
        <taxon>Magnoliopsida</taxon>
        <taxon>eudicotyledons</taxon>
        <taxon>Gunneridae</taxon>
        <taxon>Pentapetalae</taxon>
        <taxon>rosids</taxon>
        <taxon>fabids</taxon>
        <taxon>Malpighiales</taxon>
        <taxon>Salicaceae</taxon>
        <taxon>Saliceae</taxon>
        <taxon>Populus</taxon>
    </lineage>
</organism>
<dbReference type="InterPro" id="IPR011050">
    <property type="entry name" value="Pectin_lyase_fold/virulence"/>
</dbReference>
<comment type="subcellular location">
    <subcellularLocation>
        <location evidence="1">Secreted</location>
        <location evidence="1">Cell wall</location>
    </subcellularLocation>
</comment>
<comment type="caution">
    <text evidence="6">The sequence shown here is derived from an EMBL/GenBank/DDBJ whole genome shotgun (WGS) entry which is preliminary data.</text>
</comment>
<evidence type="ECO:0008006" key="8">
    <source>
        <dbReference type="Google" id="ProtNLM"/>
    </source>
</evidence>
<sequence>MEVSLRSFCVRTMLVLVVLISVNASEEKDEQKLRLKETQELLSSKNSSMADWYDDAWNEHTMEDPEEVAAMVDECRHGYFHVVNNDYTHWEMYAIGGSADPTINSQGNRYLAPANAFAKEVTKRVETNAGVWKHWNWRSEGDLLLNGAYFTASGAGAAASYARASSLGAKSSSMVGDITSNAGALSCRRGRRC</sequence>
<dbReference type="PRINTS" id="PR00807">
    <property type="entry name" value="AMBALLERGEN"/>
</dbReference>
<dbReference type="GO" id="GO:0030570">
    <property type="term" value="F:pectate lyase activity"/>
    <property type="evidence" value="ECO:0007669"/>
    <property type="project" value="InterPro"/>
</dbReference>
<evidence type="ECO:0000256" key="3">
    <source>
        <dbReference type="ARBA" id="ARBA00022512"/>
    </source>
</evidence>
<dbReference type="Proteomes" id="UP000807159">
    <property type="component" value="Chromosome 2"/>
</dbReference>
<dbReference type="InterPro" id="IPR045032">
    <property type="entry name" value="PEL"/>
</dbReference>
<proteinExistence type="inferred from homology"/>
<feature type="signal peptide" evidence="5">
    <location>
        <begin position="1"/>
        <end position="24"/>
    </location>
</feature>
<dbReference type="PANTHER" id="PTHR31683">
    <property type="entry name" value="PECTATE LYASE 18-RELATED"/>
    <property type="match status" value="1"/>
</dbReference>
<dbReference type="PANTHER" id="PTHR31683:SF120">
    <property type="entry name" value="PECTATE LYASE 20-RELATED"/>
    <property type="match status" value="1"/>
</dbReference>
<name>A0A8T2ZK77_POPDE</name>
<dbReference type="Gene3D" id="2.160.20.10">
    <property type="entry name" value="Single-stranded right-handed beta-helix, Pectin lyase-like"/>
    <property type="match status" value="1"/>
</dbReference>
<protein>
    <recommendedName>
        <fullName evidence="8">Pectate lyase</fullName>
    </recommendedName>
</protein>
<keyword evidence="7" id="KW-1185">Reference proteome</keyword>
<dbReference type="EMBL" id="JACEGQ020000002">
    <property type="protein sequence ID" value="KAH8517730.1"/>
    <property type="molecule type" value="Genomic_DNA"/>
</dbReference>
<evidence type="ECO:0000313" key="7">
    <source>
        <dbReference type="Proteomes" id="UP000807159"/>
    </source>
</evidence>
<keyword evidence="3" id="KW-0964">Secreted</keyword>
<evidence type="ECO:0000256" key="5">
    <source>
        <dbReference type="SAM" id="SignalP"/>
    </source>
</evidence>
<evidence type="ECO:0000256" key="4">
    <source>
        <dbReference type="ARBA" id="ARBA00022729"/>
    </source>
</evidence>
<comment type="similarity">
    <text evidence="2">Belongs to the polysaccharide lyase 1 family.</text>
</comment>
<feature type="chain" id="PRO_5035773927" description="Pectate lyase" evidence="5">
    <location>
        <begin position="25"/>
        <end position="193"/>
    </location>
</feature>
<dbReference type="InterPro" id="IPR012334">
    <property type="entry name" value="Pectin_lyas_fold"/>
</dbReference>
<dbReference type="SUPFAM" id="SSF51126">
    <property type="entry name" value="Pectin lyase-like"/>
    <property type="match status" value="1"/>
</dbReference>
<reference evidence="6" key="1">
    <citation type="journal article" date="2021" name="J. Hered.">
        <title>Genome Assembly of Salicaceae Populus deltoides (Eastern Cottonwood) I-69 Based on Nanopore Sequencing and Hi-C Technologies.</title>
        <authorList>
            <person name="Bai S."/>
            <person name="Wu H."/>
            <person name="Zhang J."/>
            <person name="Pan Z."/>
            <person name="Zhao W."/>
            <person name="Li Z."/>
            <person name="Tong C."/>
        </authorList>
    </citation>
    <scope>NUCLEOTIDE SEQUENCE</scope>
    <source>
        <tissue evidence="6">Leaf</tissue>
    </source>
</reference>
<gene>
    <name evidence="6" type="ORF">H0E87_005589</name>
</gene>
<keyword evidence="3" id="KW-0134">Cell wall</keyword>
<dbReference type="AlphaFoldDB" id="A0A8T2ZK77"/>